<gene>
    <name evidence="5" type="ORF">D1115_07750</name>
</gene>
<name>A0ABN5PCV2_9VIBR</name>
<evidence type="ECO:0000256" key="1">
    <source>
        <dbReference type="ARBA" id="ARBA00022448"/>
    </source>
</evidence>
<accession>A0ABN5PCV2</accession>
<organism evidence="5 6">
    <name type="scientific">Vibrio alfacsensis</name>
    <dbReference type="NCBI Taxonomy" id="1074311"/>
    <lineage>
        <taxon>Bacteria</taxon>
        <taxon>Pseudomonadati</taxon>
        <taxon>Pseudomonadota</taxon>
        <taxon>Gammaproteobacteria</taxon>
        <taxon>Vibrionales</taxon>
        <taxon>Vibrionaceae</taxon>
        <taxon>Vibrio</taxon>
    </lineage>
</organism>
<sequence>MNIVKHDTNQKRREVQLLPGALHSPLSPPSGCVFRIRCPEATELCGQQNPTKTGSMGHHIYCSNMNLGTLS</sequence>
<proteinExistence type="predicted"/>
<evidence type="ECO:0000313" key="6">
    <source>
        <dbReference type="Proteomes" id="UP000262832"/>
    </source>
</evidence>
<keyword evidence="6" id="KW-1185">Reference proteome</keyword>
<dbReference type="InterPro" id="IPR013563">
    <property type="entry name" value="Oligopep_ABC_C"/>
</dbReference>
<evidence type="ECO:0000256" key="4">
    <source>
        <dbReference type="SAM" id="MobiDB-lite"/>
    </source>
</evidence>
<keyword evidence="1" id="KW-0813">Transport</keyword>
<feature type="compositionally biased region" description="Basic and acidic residues" evidence="4">
    <location>
        <begin position="1"/>
        <end position="15"/>
    </location>
</feature>
<evidence type="ECO:0000256" key="3">
    <source>
        <dbReference type="ARBA" id="ARBA00022840"/>
    </source>
</evidence>
<keyword evidence="3" id="KW-0067">ATP-binding</keyword>
<keyword evidence="2" id="KW-0547">Nucleotide-binding</keyword>
<evidence type="ECO:0000256" key="2">
    <source>
        <dbReference type="ARBA" id="ARBA00022741"/>
    </source>
</evidence>
<evidence type="ECO:0000313" key="5">
    <source>
        <dbReference type="EMBL" id="AXY01122.1"/>
    </source>
</evidence>
<dbReference type="NCBIfam" id="TIGR01727">
    <property type="entry name" value="oligo_HPY"/>
    <property type="match status" value="1"/>
</dbReference>
<protein>
    <submittedName>
        <fullName evidence="5">Uncharacterized protein</fullName>
    </submittedName>
</protein>
<dbReference type="EMBL" id="CP032093">
    <property type="protein sequence ID" value="AXY01122.1"/>
    <property type="molecule type" value="Genomic_DNA"/>
</dbReference>
<feature type="region of interest" description="Disordered" evidence="4">
    <location>
        <begin position="1"/>
        <end position="22"/>
    </location>
</feature>
<dbReference type="Proteomes" id="UP000262832">
    <property type="component" value="Chromosome I"/>
</dbReference>
<reference evidence="5 6" key="1">
    <citation type="submission" date="2018-08" db="EMBL/GenBank/DDBJ databases">
        <title>Genomic taxonomy of the Vibrionaceae family.</title>
        <authorList>
            <person name="Gomez-Gil B."/>
            <person name="Tanaka M."/>
            <person name="Sawabe T."/>
            <person name="Enciso-Ibarra K."/>
        </authorList>
    </citation>
    <scope>NUCLEOTIDE SEQUENCE [LARGE SCALE GENOMIC DNA]</scope>
    <source>
        <strain evidence="5 6">CAIM 1831</strain>
    </source>
</reference>